<evidence type="ECO:0000313" key="11">
    <source>
        <dbReference type="EMBL" id="UUP18634.1"/>
    </source>
</evidence>
<evidence type="ECO:0000256" key="2">
    <source>
        <dbReference type="ARBA" id="ARBA00010052"/>
    </source>
</evidence>
<dbReference type="SUPFAM" id="SSF54060">
    <property type="entry name" value="His-Me finger endonucleases"/>
    <property type="match status" value="1"/>
</dbReference>
<proteinExistence type="inferred from homology"/>
<reference evidence="11 12" key="1">
    <citation type="submission" date="2018-07" db="EMBL/GenBank/DDBJ databases">
        <title>Genome sequence of Nitratireductor thuwali#1536.</title>
        <authorList>
            <person name="Michoud G."/>
            <person name="Merlino G."/>
            <person name="Sefrji F.O."/>
            <person name="Daffonchio D."/>
        </authorList>
    </citation>
    <scope>NUCLEOTIDE SEQUENCE [LARGE SCALE GENOMIC DNA]</scope>
    <source>
        <strain evidence="12">Nit1536</strain>
    </source>
</reference>
<dbReference type="PANTHER" id="PTHR13966">
    <property type="entry name" value="ENDONUCLEASE RELATED"/>
    <property type="match status" value="1"/>
</dbReference>
<dbReference type="Gene3D" id="3.40.570.10">
    <property type="entry name" value="Extracellular Endonuclease, subunit A"/>
    <property type="match status" value="1"/>
</dbReference>
<keyword evidence="12" id="KW-1185">Reference proteome</keyword>
<keyword evidence="4" id="KW-0479">Metal-binding</keyword>
<dbReference type="Pfam" id="PF01223">
    <property type="entry name" value="Endonuclease_NS"/>
    <property type="match status" value="1"/>
</dbReference>
<dbReference type="CDD" id="cd00091">
    <property type="entry name" value="NUC"/>
    <property type="match status" value="1"/>
</dbReference>
<dbReference type="InterPro" id="IPR018524">
    <property type="entry name" value="DNA/RNA_endonuclease_AS"/>
</dbReference>
<feature type="domain" description="ENPP1-3/EXOG-like endonuclease/phosphodiesterase" evidence="9">
    <location>
        <begin position="396"/>
        <end position="604"/>
    </location>
</feature>
<keyword evidence="5" id="KW-0255">Endonuclease</keyword>
<protein>
    <submittedName>
        <fullName evidence="11">Nuclease</fullName>
        <ecNumber evidence="11">3.1.30.2</ecNumber>
    </submittedName>
</protein>
<evidence type="ECO:0000259" key="10">
    <source>
        <dbReference type="SMART" id="SM00892"/>
    </source>
</evidence>
<dbReference type="PROSITE" id="PS01070">
    <property type="entry name" value="NUCLEASE_NON_SPEC"/>
    <property type="match status" value="1"/>
</dbReference>
<dbReference type="SUPFAM" id="SSF50494">
    <property type="entry name" value="Trypsin-like serine proteases"/>
    <property type="match status" value="1"/>
</dbReference>
<sequence>MSDAEAAVAEKRRGKGAGRRDKGLEEALRRHVRTKGADYLKDANITSVGIGLKNGTGPVCLQFTVAEKGEFAIESLGSWRIPDTIEVEGRQVPTDVIERDYRPSFEVVEPETLGERRMRADPMRPGISAAHVEETAGTIGLIVFDRATGAPSILSNWHVLHGNRGAIGDPIVQPGPFDDNNLAGNFCGELLRSHLGAAGDCALARIRTRGYDRSVLELNVVPKRLARVALGDRVVKSGRTTGITYGIVRRVDVMARLNYGPPAGVRVIGCFEIGVDPERMREDGEISMGGDSGAAWLISRDGAATDLFAGLHFAGEVESSADEHALACYALSVQKKLDFVLEPPPEQLLPDDRIETAVPRAGYDPDFLGLRVPMPGLSLSLKRDAVNFGRAQTIPYTHFSVCLSARRRMARFVAWNVDGARRVILPRRAFKLDPRIEPAHQLGEELYAGNRLDRGHIARRADLCWGPVAEADQANRDSSFFTNIAPQHERFNQSSRRGLWGELENLALEQADALDIRISVFGGPIFADDDTRYRDALLPRSFWKLIAYRSSDGALRVSAFVLSQADLLHDLERLELDPFRIFQVTLSDLSTRTMLDFSALEPADVMAHPEMATSPAETEALRDPRLRIAEILSPADLRF</sequence>
<evidence type="ECO:0000259" key="9">
    <source>
        <dbReference type="SMART" id="SM00477"/>
    </source>
</evidence>
<keyword evidence="7" id="KW-0460">Magnesium</keyword>
<feature type="domain" description="DNA/RNA non-specific endonuclease/pyrophosphatase/phosphodiesterase" evidence="10">
    <location>
        <begin position="395"/>
        <end position="604"/>
    </location>
</feature>
<feature type="region of interest" description="Disordered" evidence="8">
    <location>
        <begin position="1"/>
        <end position="24"/>
    </location>
</feature>
<dbReference type="Proteomes" id="UP001342418">
    <property type="component" value="Chromosome"/>
</dbReference>
<dbReference type="InterPro" id="IPR044929">
    <property type="entry name" value="DNA/RNA_non-sp_Endonuclease_sf"/>
</dbReference>
<dbReference type="InterPro" id="IPR044925">
    <property type="entry name" value="His-Me_finger_sf"/>
</dbReference>
<dbReference type="SMART" id="SM00477">
    <property type="entry name" value="NUC"/>
    <property type="match status" value="1"/>
</dbReference>
<comment type="cofactor">
    <cofactor evidence="1">
        <name>Mg(2+)</name>
        <dbReference type="ChEBI" id="CHEBI:18420"/>
    </cofactor>
</comment>
<evidence type="ECO:0000256" key="5">
    <source>
        <dbReference type="ARBA" id="ARBA00022759"/>
    </source>
</evidence>
<dbReference type="PANTHER" id="PTHR13966:SF5">
    <property type="entry name" value="ENDONUCLEASE G, MITOCHONDRIAL"/>
    <property type="match status" value="1"/>
</dbReference>
<keyword evidence="3" id="KW-0540">Nuclease</keyword>
<evidence type="ECO:0000256" key="3">
    <source>
        <dbReference type="ARBA" id="ARBA00022722"/>
    </source>
</evidence>
<accession>A0ABY5MKX0</accession>
<dbReference type="InterPro" id="IPR020821">
    <property type="entry name" value="ENPP1-3/EXOG-like_nuc-like"/>
</dbReference>
<dbReference type="GO" id="GO:0016787">
    <property type="term" value="F:hydrolase activity"/>
    <property type="evidence" value="ECO:0007669"/>
    <property type="project" value="UniProtKB-KW"/>
</dbReference>
<dbReference type="EC" id="3.1.30.2" evidence="11"/>
<name>A0ABY5MKX0_9HYPH</name>
<dbReference type="InterPro" id="IPR009003">
    <property type="entry name" value="Peptidase_S1_PA"/>
</dbReference>
<dbReference type="EMBL" id="CP030941">
    <property type="protein sequence ID" value="UUP18634.1"/>
    <property type="molecule type" value="Genomic_DNA"/>
</dbReference>
<evidence type="ECO:0000256" key="7">
    <source>
        <dbReference type="ARBA" id="ARBA00022842"/>
    </source>
</evidence>
<organism evidence="11 12">
    <name type="scientific">Nitratireductor thuwali</name>
    <dbReference type="NCBI Taxonomy" id="2267699"/>
    <lineage>
        <taxon>Bacteria</taxon>
        <taxon>Pseudomonadati</taxon>
        <taxon>Pseudomonadota</taxon>
        <taxon>Alphaproteobacteria</taxon>
        <taxon>Hyphomicrobiales</taxon>
        <taxon>Phyllobacteriaceae</taxon>
        <taxon>Nitratireductor</taxon>
    </lineage>
</organism>
<evidence type="ECO:0000256" key="4">
    <source>
        <dbReference type="ARBA" id="ARBA00022723"/>
    </source>
</evidence>
<evidence type="ECO:0000256" key="6">
    <source>
        <dbReference type="ARBA" id="ARBA00022801"/>
    </source>
</evidence>
<keyword evidence="6 11" id="KW-0378">Hydrolase</keyword>
<evidence type="ECO:0000256" key="1">
    <source>
        <dbReference type="ARBA" id="ARBA00001946"/>
    </source>
</evidence>
<dbReference type="InterPro" id="IPR040255">
    <property type="entry name" value="Non-specific_endonuclease"/>
</dbReference>
<evidence type="ECO:0000256" key="8">
    <source>
        <dbReference type="SAM" id="MobiDB-lite"/>
    </source>
</evidence>
<comment type="similarity">
    <text evidence="2">Belongs to the DNA/RNA non-specific endonuclease family.</text>
</comment>
<dbReference type="SMART" id="SM00892">
    <property type="entry name" value="Endonuclease_NS"/>
    <property type="match status" value="1"/>
</dbReference>
<evidence type="ECO:0000313" key="12">
    <source>
        <dbReference type="Proteomes" id="UP001342418"/>
    </source>
</evidence>
<dbReference type="InterPro" id="IPR001604">
    <property type="entry name" value="Endo_G_ENPP1-like_dom"/>
</dbReference>
<gene>
    <name evidence="11" type="primary">nucA</name>
    <name evidence="11" type="ORF">NTH_03117</name>
</gene>